<evidence type="ECO:0000313" key="3">
    <source>
        <dbReference type="Proteomes" id="UP001367316"/>
    </source>
</evidence>
<name>A0ABR1MUL0_9PEZI</name>
<comment type="caution">
    <text evidence="2">The sequence shown here is derived from an EMBL/GenBank/DDBJ whole genome shotgun (WGS) entry which is preliminary data.</text>
</comment>
<feature type="signal peptide" evidence="1">
    <location>
        <begin position="1"/>
        <end position="24"/>
    </location>
</feature>
<keyword evidence="1" id="KW-0732">Signal</keyword>
<dbReference type="EMBL" id="JBBPBF010000044">
    <property type="protein sequence ID" value="KAK7606634.1"/>
    <property type="molecule type" value="Genomic_DNA"/>
</dbReference>
<accession>A0ABR1MUL0</accession>
<protein>
    <submittedName>
        <fullName evidence="2">Uncharacterized protein</fullName>
    </submittedName>
</protein>
<reference evidence="2 3" key="1">
    <citation type="submission" date="2024-04" db="EMBL/GenBank/DDBJ databases">
        <title>Phyllosticta paracitricarpa is synonymous to the EU quarantine fungus P. citricarpa based on phylogenomic analyses.</title>
        <authorList>
            <consortium name="Lawrence Berkeley National Laboratory"/>
            <person name="Van ingen-buijs V.A."/>
            <person name="Van westerhoven A.C."/>
            <person name="Haridas S."/>
            <person name="Skiadas P."/>
            <person name="Martin F."/>
            <person name="Groenewald J.Z."/>
            <person name="Crous P.W."/>
            <person name="Seidl M.F."/>
        </authorList>
    </citation>
    <scope>NUCLEOTIDE SEQUENCE [LARGE SCALE GENOMIC DNA]</scope>
    <source>
        <strain evidence="2 3">CBS 141358</strain>
    </source>
</reference>
<dbReference type="Proteomes" id="UP001367316">
    <property type="component" value="Unassembled WGS sequence"/>
</dbReference>
<proteinExistence type="predicted"/>
<feature type="chain" id="PRO_5047403554" evidence="1">
    <location>
        <begin position="25"/>
        <end position="111"/>
    </location>
</feature>
<sequence>MASRRSPCCSLFLFVILILSVFLARPVGWDSQGCNFDQVWSQLHLKSIATTTSAQLGFRSRDSVNLHDPLRFAPARTHPFPVIQTCGALTRPALPCPALPCPASAVGLGSS</sequence>
<gene>
    <name evidence="2" type="ORF">JOL62DRAFT_328156</name>
</gene>
<keyword evidence="3" id="KW-1185">Reference proteome</keyword>
<organism evidence="2 3">
    <name type="scientific">Phyllosticta paracitricarpa</name>
    <dbReference type="NCBI Taxonomy" id="2016321"/>
    <lineage>
        <taxon>Eukaryota</taxon>
        <taxon>Fungi</taxon>
        <taxon>Dikarya</taxon>
        <taxon>Ascomycota</taxon>
        <taxon>Pezizomycotina</taxon>
        <taxon>Dothideomycetes</taxon>
        <taxon>Dothideomycetes incertae sedis</taxon>
        <taxon>Botryosphaeriales</taxon>
        <taxon>Phyllostictaceae</taxon>
        <taxon>Phyllosticta</taxon>
    </lineage>
</organism>
<evidence type="ECO:0000256" key="1">
    <source>
        <dbReference type="SAM" id="SignalP"/>
    </source>
</evidence>
<evidence type="ECO:0000313" key="2">
    <source>
        <dbReference type="EMBL" id="KAK7606634.1"/>
    </source>
</evidence>